<evidence type="ECO:0000313" key="1">
    <source>
        <dbReference type="EMBL" id="OMH86308.1"/>
    </source>
</evidence>
<dbReference type="PANTHER" id="PTHR11934">
    <property type="entry name" value="RIBOSE-5-PHOSPHATE ISOMERASE"/>
    <property type="match status" value="1"/>
</dbReference>
<evidence type="ECO:0000313" key="2">
    <source>
        <dbReference type="Proteomes" id="UP000188320"/>
    </source>
</evidence>
<dbReference type="GO" id="GO:0009052">
    <property type="term" value="P:pentose-phosphate shunt, non-oxidative branch"/>
    <property type="evidence" value="ECO:0007669"/>
    <property type="project" value="InterPro"/>
</dbReference>
<dbReference type="Proteomes" id="UP000188320">
    <property type="component" value="Unassembled WGS sequence"/>
</dbReference>
<organism evidence="1 2">
    <name type="scientific">Zancudomyces culisetae</name>
    <name type="common">Gut fungus</name>
    <name type="synonym">Smittium culisetae</name>
    <dbReference type="NCBI Taxonomy" id="1213189"/>
    <lineage>
        <taxon>Eukaryota</taxon>
        <taxon>Fungi</taxon>
        <taxon>Fungi incertae sedis</taxon>
        <taxon>Zoopagomycota</taxon>
        <taxon>Kickxellomycotina</taxon>
        <taxon>Harpellomycetes</taxon>
        <taxon>Harpellales</taxon>
        <taxon>Legeriomycetaceae</taxon>
        <taxon>Zancudomyces</taxon>
    </lineage>
</organism>
<dbReference type="Pfam" id="PF06026">
    <property type="entry name" value="Rib_5-P_isom_A"/>
    <property type="match status" value="1"/>
</dbReference>
<dbReference type="Gene3D" id="3.30.70.260">
    <property type="match status" value="1"/>
</dbReference>
<dbReference type="SUPFAM" id="SSF75445">
    <property type="entry name" value="D-ribose-5-phosphate isomerase (RpiA), lid domain"/>
    <property type="match status" value="1"/>
</dbReference>
<protein>
    <submittedName>
        <fullName evidence="1">Ribose-5-phosphate isomerase</fullName>
    </submittedName>
</protein>
<proteinExistence type="predicted"/>
<dbReference type="AlphaFoldDB" id="A0A1R1PZB5"/>
<dbReference type="GO" id="GO:0006014">
    <property type="term" value="P:D-ribose metabolic process"/>
    <property type="evidence" value="ECO:0007669"/>
    <property type="project" value="TreeGrafter"/>
</dbReference>
<dbReference type="InterPro" id="IPR004788">
    <property type="entry name" value="Ribose5P_isomerase_type_A"/>
</dbReference>
<dbReference type="PANTHER" id="PTHR11934:SF0">
    <property type="entry name" value="RIBOSE-5-PHOSPHATE ISOMERASE"/>
    <property type="match status" value="1"/>
</dbReference>
<name>A0A1R1PZB5_ZANCU</name>
<dbReference type="GO" id="GO:0004751">
    <property type="term" value="F:ribose-5-phosphate isomerase activity"/>
    <property type="evidence" value="ECO:0007669"/>
    <property type="project" value="InterPro"/>
</dbReference>
<dbReference type="EMBL" id="LSSK01000009">
    <property type="protein sequence ID" value="OMH86308.1"/>
    <property type="molecule type" value="Genomic_DNA"/>
</dbReference>
<sequence>MWCWTQGVPVEVVPFAYLAIANKLKNIKNTLCSATDNTAKRIFENDKPEVCMRTAVRKAGPVVTDNGNFVMDVKFGKIFEPALLENEIKMIPGVIEVGLFCSMAKESWFGNEDGTVSSRTI</sequence>
<accession>A0A1R1PZB5</accession>
<dbReference type="OrthoDB" id="1555531at2759"/>
<gene>
    <name evidence="1" type="ORF">AX774_g200</name>
</gene>
<keyword evidence="1" id="KW-0413">Isomerase</keyword>
<keyword evidence="2" id="KW-1185">Reference proteome</keyword>
<comment type="caution">
    <text evidence="1">The sequence shown here is derived from an EMBL/GenBank/DDBJ whole genome shotgun (WGS) entry which is preliminary data.</text>
</comment>
<reference evidence="2" key="1">
    <citation type="submission" date="2017-01" db="EMBL/GenBank/DDBJ databases">
        <authorList>
            <person name="Wang Y."/>
            <person name="White M."/>
            <person name="Kvist S."/>
            <person name="Moncalvo J.-M."/>
        </authorList>
    </citation>
    <scope>NUCLEOTIDE SEQUENCE [LARGE SCALE GENOMIC DNA]</scope>
    <source>
        <strain evidence="2">COL-18-3</strain>
    </source>
</reference>
<dbReference type="GO" id="GO:0005737">
    <property type="term" value="C:cytoplasm"/>
    <property type="evidence" value="ECO:0007669"/>
    <property type="project" value="TreeGrafter"/>
</dbReference>